<dbReference type="PROSITE" id="PS50850">
    <property type="entry name" value="MFS"/>
    <property type="match status" value="1"/>
</dbReference>
<proteinExistence type="predicted"/>
<dbReference type="InterPro" id="IPR020846">
    <property type="entry name" value="MFS_dom"/>
</dbReference>
<evidence type="ECO:0000256" key="3">
    <source>
        <dbReference type="ARBA" id="ARBA00022692"/>
    </source>
</evidence>
<dbReference type="EMBL" id="JAMQJY010000006">
    <property type="protein sequence ID" value="MCM2677818.1"/>
    <property type="molecule type" value="Genomic_DNA"/>
</dbReference>
<evidence type="ECO:0000256" key="5">
    <source>
        <dbReference type="ARBA" id="ARBA00023136"/>
    </source>
</evidence>
<feature type="transmembrane region" description="Helical" evidence="6">
    <location>
        <begin position="39"/>
        <end position="64"/>
    </location>
</feature>
<keyword evidence="3 6" id="KW-0812">Transmembrane</keyword>
<dbReference type="InterPro" id="IPR036259">
    <property type="entry name" value="MFS_trans_sf"/>
</dbReference>
<comment type="caution">
    <text evidence="8">The sequence shown here is derived from an EMBL/GenBank/DDBJ whole genome shotgun (WGS) entry which is preliminary data.</text>
</comment>
<evidence type="ECO:0000256" key="1">
    <source>
        <dbReference type="ARBA" id="ARBA00004651"/>
    </source>
</evidence>
<evidence type="ECO:0000256" key="2">
    <source>
        <dbReference type="ARBA" id="ARBA00022448"/>
    </source>
</evidence>
<evidence type="ECO:0000256" key="6">
    <source>
        <dbReference type="SAM" id="Phobius"/>
    </source>
</evidence>
<evidence type="ECO:0000259" key="7">
    <source>
        <dbReference type="PROSITE" id="PS50850"/>
    </source>
</evidence>
<dbReference type="SUPFAM" id="SSF103473">
    <property type="entry name" value="MFS general substrate transporter"/>
    <property type="match status" value="1"/>
</dbReference>
<gene>
    <name evidence="8" type="ORF">NDM98_21985</name>
</gene>
<comment type="subcellular location">
    <subcellularLocation>
        <location evidence="1">Cell membrane</location>
        <topology evidence="1">Multi-pass membrane protein</topology>
    </subcellularLocation>
</comment>
<protein>
    <recommendedName>
        <fullName evidence="7">Major facilitator superfamily (MFS) profile domain-containing protein</fullName>
    </recommendedName>
</protein>
<evidence type="ECO:0000256" key="4">
    <source>
        <dbReference type="ARBA" id="ARBA00022989"/>
    </source>
</evidence>
<keyword evidence="9" id="KW-1185">Reference proteome</keyword>
<dbReference type="RefSeq" id="WP_251611616.1">
    <property type="nucleotide sequence ID" value="NZ_JAMQJY010000006.1"/>
</dbReference>
<reference evidence="8" key="1">
    <citation type="submission" date="2022-06" db="EMBL/GenBank/DDBJ databases">
        <title>Alkalicoccobacillus porphyridii sp. nov., isolated from a marine red alga, Porphyridium purpureum and reclassification of Shouchella plakortidis and Shouchella gibsonii as Alkalicoccobacillus plakortidis comb. nov. and Alkalicoccobacillus gibsonii comb. nov.</title>
        <authorList>
            <person name="Kim K.H."/>
            <person name="Lee J.K."/>
            <person name="Han D.M."/>
            <person name="Baek J.H."/>
            <person name="Jeon C.O."/>
        </authorList>
    </citation>
    <scope>NUCLEOTIDE SEQUENCE</scope>
    <source>
        <strain evidence="8">DSM 19153</strain>
    </source>
</reference>
<keyword evidence="2" id="KW-0813">Transport</keyword>
<evidence type="ECO:0000313" key="9">
    <source>
        <dbReference type="Proteomes" id="UP001203665"/>
    </source>
</evidence>
<dbReference type="Gene3D" id="1.20.1250.20">
    <property type="entry name" value="MFS general substrate transporter like domains"/>
    <property type="match status" value="1"/>
</dbReference>
<keyword evidence="4 6" id="KW-1133">Transmembrane helix</keyword>
<dbReference type="Proteomes" id="UP001203665">
    <property type="component" value="Unassembled WGS sequence"/>
</dbReference>
<name>A0ABT0XR21_9BACI</name>
<keyword evidence="5 6" id="KW-0472">Membrane</keyword>
<sequence length="67" mass="7122">MAWLASYIGRRNVVIFSLVGLVLGCVVASLAGFTNNPDYAYAAILIGRILQGLGAWSSGTYGVYFGF</sequence>
<evidence type="ECO:0000313" key="8">
    <source>
        <dbReference type="EMBL" id="MCM2677818.1"/>
    </source>
</evidence>
<feature type="domain" description="Major facilitator superfamily (MFS) profile" evidence="7">
    <location>
        <begin position="1"/>
        <end position="67"/>
    </location>
</feature>
<accession>A0ABT0XR21</accession>
<organism evidence="8 9">
    <name type="scientific">Alkalicoccobacillus plakortidis</name>
    <dbReference type="NCBI Taxonomy" id="444060"/>
    <lineage>
        <taxon>Bacteria</taxon>
        <taxon>Bacillati</taxon>
        <taxon>Bacillota</taxon>
        <taxon>Bacilli</taxon>
        <taxon>Bacillales</taxon>
        <taxon>Bacillaceae</taxon>
        <taxon>Alkalicoccobacillus</taxon>
    </lineage>
</organism>
<feature type="transmembrane region" description="Helical" evidence="6">
    <location>
        <begin position="12"/>
        <end position="33"/>
    </location>
</feature>